<evidence type="ECO:0000256" key="7">
    <source>
        <dbReference type="ARBA" id="ARBA00022692"/>
    </source>
</evidence>
<gene>
    <name evidence="11" type="ORF">NX722_25790</name>
</gene>
<dbReference type="InterPro" id="IPR000645">
    <property type="entry name" value="T2SS_GspN_CS"/>
</dbReference>
<evidence type="ECO:0000256" key="4">
    <source>
        <dbReference type="ARBA" id="ARBA00022448"/>
    </source>
</evidence>
<evidence type="ECO:0000313" key="12">
    <source>
        <dbReference type="Proteomes" id="UP001209854"/>
    </source>
</evidence>
<evidence type="ECO:0000256" key="2">
    <source>
        <dbReference type="ARBA" id="ARBA00007208"/>
    </source>
</evidence>
<keyword evidence="6" id="KW-0997">Cell inner membrane</keyword>
<keyword evidence="9" id="KW-0472">Membrane</keyword>
<keyword evidence="4" id="KW-0813">Transport</keyword>
<proteinExistence type="inferred from homology"/>
<reference evidence="11 12" key="1">
    <citation type="submission" date="2022-10" db="EMBL/GenBank/DDBJ databases">
        <title>High-quality genome sequences of two octocoral-associated bacteria, Endozoicomonas euniceicola EF212 and Endozoicomonas gorgoniicola PS125.</title>
        <authorList>
            <person name="Chiou Y.-J."/>
            <person name="Chen Y.-H."/>
        </authorList>
    </citation>
    <scope>NUCLEOTIDE SEQUENCE [LARGE SCALE GENOMIC DNA]</scope>
    <source>
        <strain evidence="11 12">PS125</strain>
    </source>
</reference>
<comment type="subcellular location">
    <subcellularLocation>
        <location evidence="1">Cell inner membrane</location>
    </subcellularLocation>
</comment>
<keyword evidence="8" id="KW-0653">Protein transport</keyword>
<evidence type="ECO:0000256" key="3">
    <source>
        <dbReference type="ARBA" id="ARBA00021563"/>
    </source>
</evidence>
<dbReference type="Proteomes" id="UP001209854">
    <property type="component" value="Unassembled WGS sequence"/>
</dbReference>
<comment type="caution">
    <text evidence="11">The sequence shown here is derived from an EMBL/GenBank/DDBJ whole genome shotgun (WGS) entry which is preliminary data.</text>
</comment>
<sequence length="255" mass="27021">MKIKKIVGLTFTGLLAWAFFLVVNLPAAFVYQMAPVPDNVSASNISGTLWSGQAGEVTVNNVTLTSVNWDIKPSALLGQAIEADITVGDLQSPVSAEATVRATTSEVSLTDTTVDVSAQWLQSRFPMPDFVAVDVLGNINLDVQAMSFTEEGCQNLNGLVALQRSRLNSPFGGVRLGDAGARLSCEAGTLTASVNQSSSDIATEGQFTLRPNMSFNLAATLTPGEELPDQMKQGLAFLGQPEGDNAYSLRFSGRL</sequence>
<evidence type="ECO:0000256" key="1">
    <source>
        <dbReference type="ARBA" id="ARBA00004533"/>
    </source>
</evidence>
<name>A0ABT3N2X1_9GAMM</name>
<protein>
    <recommendedName>
        <fullName evidence="3">Type II secretion system protein N</fullName>
    </recommendedName>
    <alternativeName>
        <fullName evidence="10">General secretion pathway protein N</fullName>
    </alternativeName>
</protein>
<dbReference type="RefSeq" id="WP_262565711.1">
    <property type="nucleotide sequence ID" value="NZ_JAPFCC010000001.1"/>
</dbReference>
<evidence type="ECO:0000313" key="11">
    <source>
        <dbReference type="EMBL" id="MCW7555979.1"/>
    </source>
</evidence>
<comment type="similarity">
    <text evidence="2">Belongs to the GSP N family.</text>
</comment>
<organism evidence="11 12">
    <name type="scientific">Endozoicomonas gorgoniicola</name>
    <dbReference type="NCBI Taxonomy" id="1234144"/>
    <lineage>
        <taxon>Bacteria</taxon>
        <taxon>Pseudomonadati</taxon>
        <taxon>Pseudomonadota</taxon>
        <taxon>Gammaproteobacteria</taxon>
        <taxon>Oceanospirillales</taxon>
        <taxon>Endozoicomonadaceae</taxon>
        <taxon>Endozoicomonas</taxon>
    </lineage>
</organism>
<evidence type="ECO:0000256" key="9">
    <source>
        <dbReference type="ARBA" id="ARBA00023136"/>
    </source>
</evidence>
<evidence type="ECO:0000256" key="10">
    <source>
        <dbReference type="ARBA" id="ARBA00030772"/>
    </source>
</evidence>
<keyword evidence="7" id="KW-0812">Transmembrane</keyword>
<accession>A0ABT3N2X1</accession>
<dbReference type="InterPro" id="IPR022792">
    <property type="entry name" value="T2SS_protein-GspN"/>
</dbReference>
<dbReference type="EMBL" id="JAPFCC010000001">
    <property type="protein sequence ID" value="MCW7555979.1"/>
    <property type="molecule type" value="Genomic_DNA"/>
</dbReference>
<dbReference type="Pfam" id="PF01203">
    <property type="entry name" value="T2SSN"/>
    <property type="match status" value="1"/>
</dbReference>
<evidence type="ECO:0000256" key="6">
    <source>
        <dbReference type="ARBA" id="ARBA00022519"/>
    </source>
</evidence>
<keyword evidence="5" id="KW-1003">Cell membrane</keyword>
<evidence type="ECO:0000256" key="8">
    <source>
        <dbReference type="ARBA" id="ARBA00022927"/>
    </source>
</evidence>
<evidence type="ECO:0000256" key="5">
    <source>
        <dbReference type="ARBA" id="ARBA00022475"/>
    </source>
</evidence>
<keyword evidence="12" id="KW-1185">Reference proteome</keyword>
<dbReference type="PROSITE" id="PS01142">
    <property type="entry name" value="T2SP_N"/>
    <property type="match status" value="1"/>
</dbReference>